<organism evidence="1 2">
    <name type="scientific">Allokutzneria multivorans</name>
    <dbReference type="NCBI Taxonomy" id="1142134"/>
    <lineage>
        <taxon>Bacteria</taxon>
        <taxon>Bacillati</taxon>
        <taxon>Actinomycetota</taxon>
        <taxon>Actinomycetes</taxon>
        <taxon>Pseudonocardiales</taxon>
        <taxon>Pseudonocardiaceae</taxon>
        <taxon>Allokutzneria</taxon>
    </lineage>
</organism>
<protein>
    <submittedName>
        <fullName evidence="1">Uncharacterized protein</fullName>
    </submittedName>
</protein>
<dbReference type="InterPro" id="IPR011044">
    <property type="entry name" value="Quino_amine_DH_bsu"/>
</dbReference>
<name>A0ABP7TZM6_9PSEU</name>
<sequence length="692" mass="75260">MDSREAAKLVRRSKSRWRDRGYPAWVQLVGAAEDRFPSALDALIAIARDERHPYQAWAGELVADRWVTTRESSLRKVVRQLRALATDGKPRLVTAALHGQLLQEWRDGVELVELFEDEDEDVRAGVVEACAAATGDQLYALWALSEHEQVLNALLHNPVKPDPRRVPPLSSIALGADVDPGELLDAALHAERAIGRIARRRILSTPSLTDRLCEAAIGHPRRIEFLMRHGLQPEKPLECALYLLRANQIEAYHEIDPQGTLLARAKLTDEQVMQIGLAFADNDEQPRLWEFARTRPFGQAVELVHLAGQWRPDSDWSLFAQLAEIETLQVVHELTGSPEHWALSYRVGSSVVQSVSLSPDATRIAATAGFHAPTWDPRYGRQKEQGSIIELEVSSGNELSMHTVEAGFAHVLHLGHAVITAENTGAEGSVLARHIGAEREILAKHGGSIEALARSLNGFVAVANTGELLVGSGVDGEVRRAVPEGDRFRPASLSVHSRTGRFALGGAELALLDADAELLASAKDAGWVRETAFVDADTLLTMDGDGHLSRWSRDGDQLVRGDRVKVPPELGSPLVDLRVVPERGLLAAMSTRVGSPVRMVLFDLATLTHAEGFELPGCTLATSADGEHLALGTTSGLVWFCGMPPAGLFEVLAKPLGKITDADRAVIEVARASASRPAVRRVLDLFAELVSA</sequence>
<keyword evidence="2" id="KW-1185">Reference proteome</keyword>
<dbReference type="SUPFAM" id="SSF50969">
    <property type="entry name" value="YVTN repeat-like/Quinoprotein amine dehydrogenase"/>
    <property type="match status" value="1"/>
</dbReference>
<dbReference type="RefSeq" id="WP_344884589.1">
    <property type="nucleotide sequence ID" value="NZ_BAABAL010000024.1"/>
</dbReference>
<dbReference type="EMBL" id="BAABAL010000024">
    <property type="protein sequence ID" value="GAA4033694.1"/>
    <property type="molecule type" value="Genomic_DNA"/>
</dbReference>
<gene>
    <name evidence="1" type="ORF">GCM10022247_68420</name>
</gene>
<reference evidence="2" key="1">
    <citation type="journal article" date="2019" name="Int. J. Syst. Evol. Microbiol.">
        <title>The Global Catalogue of Microorganisms (GCM) 10K type strain sequencing project: providing services to taxonomists for standard genome sequencing and annotation.</title>
        <authorList>
            <consortium name="The Broad Institute Genomics Platform"/>
            <consortium name="The Broad Institute Genome Sequencing Center for Infectious Disease"/>
            <person name="Wu L."/>
            <person name="Ma J."/>
        </authorList>
    </citation>
    <scope>NUCLEOTIDE SEQUENCE [LARGE SCALE GENOMIC DNA]</scope>
    <source>
        <strain evidence="2">JCM 17342</strain>
    </source>
</reference>
<accession>A0ABP7TZM6</accession>
<dbReference type="Proteomes" id="UP001501747">
    <property type="component" value="Unassembled WGS sequence"/>
</dbReference>
<evidence type="ECO:0000313" key="1">
    <source>
        <dbReference type="EMBL" id="GAA4033694.1"/>
    </source>
</evidence>
<comment type="caution">
    <text evidence="1">The sequence shown here is derived from an EMBL/GenBank/DDBJ whole genome shotgun (WGS) entry which is preliminary data.</text>
</comment>
<evidence type="ECO:0000313" key="2">
    <source>
        <dbReference type="Proteomes" id="UP001501747"/>
    </source>
</evidence>
<proteinExistence type="predicted"/>